<gene>
    <name evidence="2" type="ORF">B0T16DRAFT_93800</name>
</gene>
<proteinExistence type="predicted"/>
<evidence type="ECO:0000256" key="1">
    <source>
        <dbReference type="SAM" id="MobiDB-lite"/>
    </source>
</evidence>
<feature type="compositionally biased region" description="Polar residues" evidence="1">
    <location>
        <begin position="1"/>
        <end position="11"/>
    </location>
</feature>
<feature type="region of interest" description="Disordered" evidence="1">
    <location>
        <begin position="66"/>
        <end position="97"/>
    </location>
</feature>
<comment type="caution">
    <text evidence="2">The sequence shown here is derived from an EMBL/GenBank/DDBJ whole genome shotgun (WGS) entry which is preliminary data.</text>
</comment>
<keyword evidence="3" id="KW-1185">Reference proteome</keyword>
<accession>A0AA40CVF1</accession>
<evidence type="ECO:0000313" key="2">
    <source>
        <dbReference type="EMBL" id="KAK0652057.1"/>
    </source>
</evidence>
<reference evidence="2" key="1">
    <citation type="submission" date="2023-06" db="EMBL/GenBank/DDBJ databases">
        <title>Genome-scale phylogeny and comparative genomics of the fungal order Sordariales.</title>
        <authorList>
            <consortium name="Lawrence Berkeley National Laboratory"/>
            <person name="Hensen N."/>
            <person name="Bonometti L."/>
            <person name="Westerberg I."/>
            <person name="Brannstrom I.O."/>
            <person name="Guillou S."/>
            <person name="Cros-Aarteil S."/>
            <person name="Calhoun S."/>
            <person name="Haridas S."/>
            <person name="Kuo A."/>
            <person name="Mondo S."/>
            <person name="Pangilinan J."/>
            <person name="Riley R."/>
            <person name="Labutti K."/>
            <person name="Andreopoulos B."/>
            <person name="Lipzen A."/>
            <person name="Chen C."/>
            <person name="Yanf M."/>
            <person name="Daum C."/>
            <person name="Ng V."/>
            <person name="Clum A."/>
            <person name="Steindorff A."/>
            <person name="Ohm R."/>
            <person name="Martin F."/>
            <person name="Silar P."/>
            <person name="Natvig D."/>
            <person name="Lalanne C."/>
            <person name="Gautier V."/>
            <person name="Ament-Velasquez S.L."/>
            <person name="Kruys A."/>
            <person name="Hutchinson M.I."/>
            <person name="Powell A.J."/>
            <person name="Barry K."/>
            <person name="Miller A.N."/>
            <person name="Grigoriev I.V."/>
            <person name="Debuchy R."/>
            <person name="Gladieux P."/>
            <person name="Thoren M.H."/>
            <person name="Johannesson H."/>
        </authorList>
    </citation>
    <scope>NUCLEOTIDE SEQUENCE</scope>
    <source>
        <strain evidence="2">SMH2532-1</strain>
    </source>
</reference>
<name>A0AA40CVF1_9PEZI</name>
<dbReference type="EMBL" id="JAULSV010000002">
    <property type="protein sequence ID" value="KAK0652057.1"/>
    <property type="molecule type" value="Genomic_DNA"/>
</dbReference>
<feature type="region of interest" description="Disordered" evidence="1">
    <location>
        <begin position="1"/>
        <end position="22"/>
    </location>
</feature>
<feature type="compositionally biased region" description="Polar residues" evidence="1">
    <location>
        <begin position="87"/>
        <end position="97"/>
    </location>
</feature>
<organism evidence="2 3">
    <name type="scientific">Cercophora newfieldiana</name>
    <dbReference type="NCBI Taxonomy" id="92897"/>
    <lineage>
        <taxon>Eukaryota</taxon>
        <taxon>Fungi</taxon>
        <taxon>Dikarya</taxon>
        <taxon>Ascomycota</taxon>
        <taxon>Pezizomycotina</taxon>
        <taxon>Sordariomycetes</taxon>
        <taxon>Sordariomycetidae</taxon>
        <taxon>Sordariales</taxon>
        <taxon>Lasiosphaeriaceae</taxon>
        <taxon>Cercophora</taxon>
    </lineage>
</organism>
<feature type="region of interest" description="Disordered" evidence="1">
    <location>
        <begin position="29"/>
        <end position="48"/>
    </location>
</feature>
<protein>
    <submittedName>
        <fullName evidence="2">Uncharacterized protein</fullName>
    </submittedName>
</protein>
<dbReference type="Proteomes" id="UP001174936">
    <property type="component" value="Unassembled WGS sequence"/>
</dbReference>
<dbReference type="AlphaFoldDB" id="A0AA40CVF1"/>
<evidence type="ECO:0000313" key="3">
    <source>
        <dbReference type="Proteomes" id="UP001174936"/>
    </source>
</evidence>
<sequence>MARGPAQQSHQLPAAATFSSPGCLPVAAKGSKGRLYNDGPGSMSARGSMPVCNVHEAAYVYRRAPRGRAPQTAKTYTSLDCGGLSPSPGSNRVTARY</sequence>